<organism evidence="5 7">
    <name type="scientific">Perkinsus olseni</name>
    <name type="common">Perkinsus atlanticus</name>
    <dbReference type="NCBI Taxonomy" id="32597"/>
    <lineage>
        <taxon>Eukaryota</taxon>
        <taxon>Sar</taxon>
        <taxon>Alveolata</taxon>
        <taxon>Perkinsozoa</taxon>
        <taxon>Perkinsea</taxon>
        <taxon>Perkinsida</taxon>
        <taxon>Perkinsidae</taxon>
        <taxon>Perkinsus</taxon>
    </lineage>
</organism>
<dbReference type="GO" id="GO:0005930">
    <property type="term" value="C:axoneme"/>
    <property type="evidence" value="ECO:0007669"/>
    <property type="project" value="TreeGrafter"/>
</dbReference>
<evidence type="ECO:0000313" key="5">
    <source>
        <dbReference type="EMBL" id="KAF4685697.1"/>
    </source>
</evidence>
<keyword evidence="1" id="KW-0175">Coiled coil</keyword>
<dbReference type="OrthoDB" id="193300at2759"/>
<dbReference type="InterPro" id="IPR001715">
    <property type="entry name" value="CH_dom"/>
</dbReference>
<feature type="compositionally biased region" description="Basic and acidic residues" evidence="2">
    <location>
        <begin position="158"/>
        <end position="176"/>
    </location>
</feature>
<sequence length="234" mass="26644">MVVHEPHAPPLANDDEIQRLYNWVDGIPLSRPKRNISRDFADGVMMAETVAHFVPKLVELHNYSQANALTQKLYNWNTLNQKVFRRMGFLLHTDDVEDCARASPGSIERVLALIRPRLVEASSDKGRGRQFRSISEQRSPRTRSENSFRGARPNALRSQRETSPRVEGNLPDRDKDALMAEKDRTISELRECIELLTRKISKLEQLVRIKDQKVLTLQERLAAAQGASALHATS</sequence>
<dbReference type="AlphaFoldDB" id="A0A7J6NQB2"/>
<name>A0A7J6NQB2_PEROL</name>
<evidence type="ECO:0000313" key="4">
    <source>
        <dbReference type="EMBL" id="KAF4685022.1"/>
    </source>
</evidence>
<evidence type="ECO:0000256" key="1">
    <source>
        <dbReference type="SAM" id="Coils"/>
    </source>
</evidence>
<dbReference type="Proteomes" id="UP000541610">
    <property type="component" value="Unassembled WGS sequence"/>
</dbReference>
<dbReference type="PANTHER" id="PTHR12509:SF9">
    <property type="entry name" value="SPERM FLAGELLAR PROTEIN 1 ISOFORM X1"/>
    <property type="match status" value="1"/>
</dbReference>
<dbReference type="FunFam" id="1.10.418.10:FF:000059">
    <property type="entry name" value="RIKEN cDNA 6430531B16 gene"/>
    <property type="match status" value="1"/>
</dbReference>
<evidence type="ECO:0000259" key="3">
    <source>
        <dbReference type="PROSITE" id="PS50021"/>
    </source>
</evidence>
<dbReference type="Pfam" id="PF06294">
    <property type="entry name" value="CH_2"/>
    <property type="match status" value="1"/>
</dbReference>
<dbReference type="InterPro" id="IPR010441">
    <property type="entry name" value="CH_2"/>
</dbReference>
<dbReference type="InterPro" id="IPR036872">
    <property type="entry name" value="CH_dom_sf"/>
</dbReference>
<keyword evidence="5" id="KW-0969">Cilium</keyword>
<dbReference type="EMBL" id="JABANP010000281">
    <property type="protein sequence ID" value="KAF4685022.1"/>
    <property type="molecule type" value="Genomic_DNA"/>
</dbReference>
<keyword evidence="5" id="KW-0282">Flagellum</keyword>
<evidence type="ECO:0000256" key="2">
    <source>
        <dbReference type="SAM" id="MobiDB-lite"/>
    </source>
</evidence>
<dbReference type="InterPro" id="IPR052111">
    <property type="entry name" value="Spermatogenesis_Ciliary_MAP"/>
</dbReference>
<feature type="domain" description="Calponin-homology (CH)" evidence="3">
    <location>
        <begin position="14"/>
        <end position="119"/>
    </location>
</feature>
<dbReference type="PANTHER" id="PTHR12509">
    <property type="entry name" value="SPERMATOGENESIS-ASSOCIATED 4-RELATED"/>
    <property type="match status" value="1"/>
</dbReference>
<dbReference type="Proteomes" id="UP000574390">
    <property type="component" value="Unassembled WGS sequence"/>
</dbReference>
<dbReference type="GO" id="GO:0008017">
    <property type="term" value="F:microtubule binding"/>
    <property type="evidence" value="ECO:0007669"/>
    <property type="project" value="TreeGrafter"/>
</dbReference>
<dbReference type="SUPFAM" id="SSF47576">
    <property type="entry name" value="Calponin-homology domain, CH-domain"/>
    <property type="match status" value="1"/>
</dbReference>
<dbReference type="GO" id="GO:0051493">
    <property type="term" value="P:regulation of cytoskeleton organization"/>
    <property type="evidence" value="ECO:0007669"/>
    <property type="project" value="TreeGrafter"/>
</dbReference>
<reference evidence="6 7" key="1">
    <citation type="submission" date="2020-04" db="EMBL/GenBank/DDBJ databases">
        <title>Perkinsus olseni comparative genomics.</title>
        <authorList>
            <person name="Bogema D.R."/>
        </authorList>
    </citation>
    <scope>NUCLEOTIDE SEQUENCE [LARGE SCALE GENOMIC DNA]</scope>
    <source>
        <strain evidence="4">00978-12</strain>
        <strain evidence="5">ATCC PRA-205</strain>
    </source>
</reference>
<comment type="caution">
    <text evidence="5">The sequence shown here is derived from an EMBL/GenBank/DDBJ whole genome shotgun (WGS) entry which is preliminary data.</text>
</comment>
<evidence type="ECO:0000313" key="6">
    <source>
        <dbReference type="Proteomes" id="UP000541610"/>
    </source>
</evidence>
<protein>
    <submittedName>
        <fullName evidence="5">Sperm flagellar 1</fullName>
    </submittedName>
</protein>
<feature type="coiled-coil region" evidence="1">
    <location>
        <begin position="186"/>
        <end position="213"/>
    </location>
</feature>
<keyword evidence="5" id="KW-0966">Cell projection</keyword>
<feature type="region of interest" description="Disordered" evidence="2">
    <location>
        <begin position="124"/>
        <end position="176"/>
    </location>
</feature>
<dbReference type="EMBL" id="JABANM010037014">
    <property type="protein sequence ID" value="KAF4685697.1"/>
    <property type="molecule type" value="Genomic_DNA"/>
</dbReference>
<evidence type="ECO:0000313" key="7">
    <source>
        <dbReference type="Proteomes" id="UP000574390"/>
    </source>
</evidence>
<dbReference type="PROSITE" id="PS50021">
    <property type="entry name" value="CH"/>
    <property type="match status" value="1"/>
</dbReference>
<dbReference type="Gene3D" id="1.10.418.10">
    <property type="entry name" value="Calponin-like domain"/>
    <property type="match status" value="1"/>
</dbReference>
<accession>A0A7J6NQB2</accession>
<gene>
    <name evidence="5" type="primary">SPEF1_1</name>
    <name evidence="4" type="synonym">SPEF1</name>
    <name evidence="4" type="ORF">FOZ60_007040</name>
    <name evidence="5" type="ORF">FOZ62_007150</name>
</gene>
<proteinExistence type="predicted"/>